<evidence type="ECO:0000256" key="10">
    <source>
        <dbReference type="ARBA" id="ARBA00022982"/>
    </source>
</evidence>
<dbReference type="GO" id="GO:0046872">
    <property type="term" value="F:metal ion binding"/>
    <property type="evidence" value="ECO:0007669"/>
    <property type="project" value="InterPro"/>
</dbReference>
<evidence type="ECO:0000256" key="19">
    <source>
        <dbReference type="ARBA" id="ARBA00042707"/>
    </source>
</evidence>
<comment type="subcellular location">
    <subcellularLocation>
        <location evidence="1">Membrane</location>
        <topology evidence="1">Multi-pass membrane protein</topology>
    </subcellularLocation>
    <subcellularLocation>
        <location evidence="2">Mitochondrion inner membrane</location>
        <topology evidence="2">Peripheral membrane protein</topology>
        <orientation evidence="2">Matrix side</orientation>
    </subcellularLocation>
</comment>
<evidence type="ECO:0000256" key="4">
    <source>
        <dbReference type="ARBA" id="ARBA00022660"/>
    </source>
</evidence>
<dbReference type="InterPro" id="IPR027417">
    <property type="entry name" value="P-loop_NTPase"/>
</dbReference>
<dbReference type="FunFam" id="3.30.830.10:FF:000018">
    <property type="entry name" value="Cytochrome b-c1 complex subunit 2, mitochondrial"/>
    <property type="match status" value="1"/>
</dbReference>
<evidence type="ECO:0000256" key="17">
    <source>
        <dbReference type="ARBA" id="ARBA00041372"/>
    </source>
</evidence>
<evidence type="ECO:0000256" key="16">
    <source>
        <dbReference type="ARBA" id="ARBA00040751"/>
    </source>
</evidence>
<evidence type="ECO:0000256" key="5">
    <source>
        <dbReference type="ARBA" id="ARBA00022692"/>
    </source>
</evidence>
<dbReference type="InterPro" id="IPR011249">
    <property type="entry name" value="Metalloenz_LuxS/M16"/>
</dbReference>
<dbReference type="GO" id="GO:0004222">
    <property type="term" value="F:metalloendopeptidase activity"/>
    <property type="evidence" value="ECO:0007669"/>
    <property type="project" value="InterPro"/>
</dbReference>
<evidence type="ECO:0000256" key="13">
    <source>
        <dbReference type="ARBA" id="ARBA00023128"/>
    </source>
</evidence>
<feature type="transmembrane region" description="Helical" evidence="21">
    <location>
        <begin position="410"/>
        <end position="429"/>
    </location>
</feature>
<dbReference type="Gene3D" id="3.40.50.300">
    <property type="entry name" value="P-loop containing nucleotide triphosphate hydrolases"/>
    <property type="match status" value="1"/>
</dbReference>
<keyword evidence="3" id="KW-0813">Transport</keyword>
<evidence type="ECO:0000259" key="22">
    <source>
        <dbReference type="PROSITE" id="PS50893"/>
    </source>
</evidence>
<keyword evidence="12" id="KW-0007">Acetylation</keyword>
<evidence type="ECO:0000256" key="20">
    <source>
        <dbReference type="ARBA" id="ARBA00064731"/>
    </source>
</evidence>
<dbReference type="Pfam" id="PF05193">
    <property type="entry name" value="Peptidase_M16_C"/>
    <property type="match status" value="1"/>
</dbReference>
<dbReference type="SUPFAM" id="SSF52540">
    <property type="entry name" value="P-loop containing nucleoside triphosphate hydrolases"/>
    <property type="match status" value="1"/>
</dbReference>
<evidence type="ECO:0000256" key="1">
    <source>
        <dbReference type="ARBA" id="ARBA00004141"/>
    </source>
</evidence>
<keyword evidence="14 21" id="KW-0472">Membrane</keyword>
<keyword evidence="5 21" id="KW-0812">Transmembrane</keyword>
<dbReference type="InterPro" id="IPR003593">
    <property type="entry name" value="AAA+_ATPase"/>
</dbReference>
<evidence type="ECO:0000256" key="14">
    <source>
        <dbReference type="ARBA" id="ARBA00023136"/>
    </source>
</evidence>
<dbReference type="SUPFAM" id="SSF63411">
    <property type="entry name" value="LuxS/MPP-like metallohydrolase"/>
    <property type="match status" value="2"/>
</dbReference>
<evidence type="ECO:0000256" key="9">
    <source>
        <dbReference type="ARBA" id="ARBA00022946"/>
    </source>
</evidence>
<gene>
    <name evidence="23" type="ORF">JEQ12_012408</name>
</gene>
<dbReference type="InterPro" id="IPR026082">
    <property type="entry name" value="ABCA"/>
</dbReference>
<dbReference type="PANTHER" id="PTHR19229">
    <property type="entry name" value="ATP-BINDING CASSETTE TRANSPORTER SUBFAMILY A ABCA"/>
    <property type="match status" value="1"/>
</dbReference>
<name>A0A835ZMM2_SHEEP</name>
<evidence type="ECO:0000256" key="3">
    <source>
        <dbReference type="ARBA" id="ARBA00022448"/>
    </source>
</evidence>
<evidence type="ECO:0000313" key="24">
    <source>
        <dbReference type="Proteomes" id="UP000664991"/>
    </source>
</evidence>
<feature type="transmembrane region" description="Helical" evidence="21">
    <location>
        <begin position="294"/>
        <end position="312"/>
    </location>
</feature>
<keyword evidence="8" id="KW-0067">ATP-binding</keyword>
<feature type="transmembrane region" description="Helical" evidence="21">
    <location>
        <begin position="346"/>
        <end position="368"/>
    </location>
</feature>
<comment type="subunit">
    <text evidence="20">Component of the ubiquinol-cytochrome c oxidoreductase (cytochrome b-c1 complex, complex III, CIII), a multisubunit enzyme composed of 11 subunits. The complex is composed of 3 respiratory subunits cytochrome b, cytochrome c1 and Rieske protein UQCRFS1, 2 core protein subunits UQCRC1/QCR1 and UQCRC2/QCR2, and 6 low-molecular weight protein subunits UQCRH/QCR6, UQCRB/QCR7, UQCRQ/QCR8, UQCR10/QCR9, UQCR11/QCR10 and subunit 9, the cleavage product of Rieske protein UQCRFS1. The complex exists as an obligatory dimer and forms supercomplexes (SCs) in the inner mitochondrial membrane with NADH-ubiquinone oxidoreductase (complex I, CI) and cytochrome c oxidase (complex IV, CIV), resulting in different assemblies (supercomplex SCI(1)III(2)IV(1) and megacomplex MCI(2)III(2)IV(2)). Interacts with RAB5IF. Interacts with STMP1.</text>
</comment>
<accession>A0A835ZMM2</accession>
<dbReference type="GO" id="GO:0016887">
    <property type="term" value="F:ATP hydrolysis activity"/>
    <property type="evidence" value="ECO:0007669"/>
    <property type="project" value="InterPro"/>
</dbReference>
<dbReference type="Pfam" id="PF00005">
    <property type="entry name" value="ABC_tran"/>
    <property type="match status" value="1"/>
</dbReference>
<dbReference type="InterPro" id="IPR011765">
    <property type="entry name" value="Pept_M16_N"/>
</dbReference>
<evidence type="ECO:0000256" key="21">
    <source>
        <dbReference type="SAM" id="Phobius"/>
    </source>
</evidence>
<dbReference type="Pfam" id="PF12698">
    <property type="entry name" value="ABC2_membrane_3"/>
    <property type="match status" value="1"/>
</dbReference>
<dbReference type="InterPro" id="IPR007863">
    <property type="entry name" value="Peptidase_M16_C"/>
</dbReference>
<evidence type="ECO:0000256" key="8">
    <source>
        <dbReference type="ARBA" id="ARBA00022840"/>
    </source>
</evidence>
<proteinExistence type="inferred from homology"/>
<reference evidence="23 24" key="1">
    <citation type="submission" date="2020-12" db="EMBL/GenBank/DDBJ databases">
        <title>De novo assembly of Tibetan sheep genome.</title>
        <authorList>
            <person name="Li X."/>
        </authorList>
    </citation>
    <scope>NUCLEOTIDE SEQUENCE [LARGE SCALE GENOMIC DNA]</scope>
    <source>
        <tissue evidence="23">Heart</tissue>
    </source>
</reference>
<organism evidence="23 24">
    <name type="scientific">Ovis aries</name>
    <name type="common">Sheep</name>
    <dbReference type="NCBI Taxonomy" id="9940"/>
    <lineage>
        <taxon>Eukaryota</taxon>
        <taxon>Metazoa</taxon>
        <taxon>Chordata</taxon>
        <taxon>Craniata</taxon>
        <taxon>Vertebrata</taxon>
        <taxon>Euteleostomi</taxon>
        <taxon>Mammalia</taxon>
        <taxon>Eutheria</taxon>
        <taxon>Laurasiatheria</taxon>
        <taxon>Artiodactyla</taxon>
        <taxon>Ruminantia</taxon>
        <taxon>Pecora</taxon>
        <taxon>Bovidae</taxon>
        <taxon>Caprinae</taxon>
        <taxon>Ovis</taxon>
    </lineage>
</organism>
<dbReference type="Pfam" id="PF00675">
    <property type="entry name" value="Peptidase_M16"/>
    <property type="match status" value="1"/>
</dbReference>
<dbReference type="PROSITE" id="PS00143">
    <property type="entry name" value="INSULINASE"/>
    <property type="match status" value="1"/>
</dbReference>
<dbReference type="GO" id="GO:0005743">
    <property type="term" value="C:mitochondrial inner membrane"/>
    <property type="evidence" value="ECO:0007669"/>
    <property type="project" value="UniProtKB-SubCell"/>
</dbReference>
<dbReference type="CDD" id="cd03263">
    <property type="entry name" value="ABC_subfamily_A"/>
    <property type="match status" value="1"/>
</dbReference>
<feature type="transmembrane region" description="Helical" evidence="21">
    <location>
        <begin position="497"/>
        <end position="517"/>
    </location>
</feature>
<evidence type="ECO:0000256" key="15">
    <source>
        <dbReference type="ARBA" id="ARBA00038146"/>
    </source>
</evidence>
<evidence type="ECO:0000256" key="2">
    <source>
        <dbReference type="ARBA" id="ARBA00004443"/>
    </source>
</evidence>
<keyword evidence="6" id="KW-0547">Nucleotide-binding</keyword>
<keyword evidence="9" id="KW-0809">Transit peptide</keyword>
<dbReference type="GO" id="GO:0005319">
    <property type="term" value="F:lipid transporter activity"/>
    <property type="evidence" value="ECO:0007669"/>
    <property type="project" value="TreeGrafter"/>
</dbReference>
<dbReference type="PANTHER" id="PTHR19229:SF101">
    <property type="entry name" value="ATP-BINDING CASSETTE, SUB-FAMILY A (ABC1), MEMBER 16"/>
    <property type="match status" value="1"/>
</dbReference>
<keyword evidence="7" id="KW-0999">Mitochondrion inner membrane</keyword>
<sequence length="1340" mass="148908">MSVTYHIFFLVDLGAGYHIVMERESHCDLGKICAIIESHIPDAILESSIGAELSFILPKEHAHRFEALFNDLEMKKEELGIANFGASITTMEEVFLKVNKLADSETEIQATQSSLSISQREQNKNKSRSMFRNYEGSVIPRLNEIANIKFNTGVSIFTKREMDLSQYGQTIVPYSISGNSVLALNLIKNLEIFLKLKNQELREVQGNVIKYIKESKEYRDFSLTAFSIEVEKNNTVFTILFNNEAYHSAATSLAVFDNVLFMLLSGPNASIKVSNKPQPLPHYGSNIVPTNGSQVVLCLAFGLAVVIGSFCLQTVTERATKAKHIQFVSGVYLLTYWLSALLWDLIYFFITCCFLLGVFMYCGMDAFVTDFHFLDTVMIFMLYGWSVVPLMYLGSLLFSSSTAAYIKLTLFNYFSTVFSIVIHIIMKFYDNDTTHFTRTLMNNVLMVLPSYNFAMSISKFFDDYEVKKLCAEQFQNIYVDCSDSFKKNNVYSFGERGIANFLISSAALGLIFLLLLFCLESTFWNLKNFVFHKIVFNVCKICMNDKKATDSIQVIKEYGDKDVIDERKRVQKLLPRLMAAPLLCNELTKIYYKCPVVKAVRNISLLVPKYECFGLLGLNGAGKTTIFKMLTGEEITTSGVVLIDGINITENIRKIRSRIGYCPQSDPMLSHMTGREVLIMYARLRGVPEPDIGMYVETFLCSMHMETHADKLVHTYSGGNKRKLNTAIALMGKSSVVFLDEPSTGMDPVARRQMWDTVTWICNSGKAIVISSHSMEECEAFCTRLAIMVKGKFKCLGSPRHLKNKFGNIYTLTAKINIDDNEDKLEEFKNFIETNFPGNIINQDHQGIIGYYIPSKGICWGKVFHIMEEAKTLFNLVDYFISQITLEQIFLTFANIDKRFYSLKVAPKAKATAAPAGVPQHPQDLEFTRLPNGLVIASLENYAPASRIGLFIKAGSRYENFNNLGTSHLLRLASSLTTKGASSFKITRGIEAVGGKLSVTSTRENMAYTVECLRDDVDILMEFLLNVTTAPEFRRWEVAALQSQLRIDKAVAFQNPQAHVIENLHAAAYRNALANSLYCPDYRIGKVTPDELHDYVQNHFTSARMALIGLGVSHPVLKQVAEQFLNIRGGLGLSGAKAKYRGGEIREQNGDSLVHAALVAESAAIGSAEANAFSVLQHVLGAGPHVKRGSNATSSLYQAVAKGVHQPFDVSAFNASYSDSGLFGFYTISQAASAGDVIKAAYNQVKTIAQGNLSNPDVQAAKNKLKAGYLMSVESSEGFLDEVGCQALAAGSYTPPSTVLQQIDAVADADVINAAKKFVSGRKSMAASGNLGHTPFIDEL</sequence>
<dbReference type="InterPro" id="IPR001431">
    <property type="entry name" value="Pept_M16_Zn_BS"/>
</dbReference>
<feature type="transmembrane region" description="Helical" evidence="21">
    <location>
        <begin position="380"/>
        <end position="398"/>
    </location>
</feature>
<feature type="domain" description="ABC transporter" evidence="22">
    <location>
        <begin position="582"/>
        <end position="815"/>
    </location>
</feature>
<keyword evidence="10" id="KW-0249">Electron transport</keyword>
<dbReference type="InterPro" id="IPR056264">
    <property type="entry name" value="R2_ABCA1-4-like"/>
</dbReference>
<evidence type="ECO:0000313" key="23">
    <source>
        <dbReference type="EMBL" id="KAG5195119.1"/>
    </source>
</evidence>
<dbReference type="GO" id="GO:0140359">
    <property type="term" value="F:ABC-type transporter activity"/>
    <property type="evidence" value="ECO:0007669"/>
    <property type="project" value="InterPro"/>
</dbReference>
<dbReference type="Proteomes" id="UP000664991">
    <property type="component" value="Unassembled WGS sequence"/>
</dbReference>
<evidence type="ECO:0000256" key="11">
    <source>
        <dbReference type="ARBA" id="ARBA00022989"/>
    </source>
</evidence>
<keyword evidence="13" id="KW-0496">Mitochondrion</keyword>
<comment type="similarity">
    <text evidence="15">Belongs to the peptidase M16 family. UQCRC2/QCR2 subfamily.</text>
</comment>
<dbReference type="FunFam" id="3.40.50.300:FF:000327">
    <property type="entry name" value="ATP-binding cassette sub-family A member 3"/>
    <property type="match status" value="1"/>
</dbReference>
<comment type="caution">
    <text evidence="23">The sequence shown here is derived from an EMBL/GenBank/DDBJ whole genome shotgun (WGS) entry which is preliminary data.</text>
</comment>
<evidence type="ECO:0000256" key="12">
    <source>
        <dbReference type="ARBA" id="ARBA00022990"/>
    </source>
</evidence>
<keyword evidence="11 21" id="KW-1133">Transmembrane helix</keyword>
<dbReference type="GO" id="GO:0006508">
    <property type="term" value="P:proteolysis"/>
    <property type="evidence" value="ECO:0007669"/>
    <property type="project" value="InterPro"/>
</dbReference>
<dbReference type="FunFam" id="3.30.830.10:FF:000026">
    <property type="entry name" value="Cytochrome b-c1 complex subunit 2, mitochondrial"/>
    <property type="match status" value="1"/>
</dbReference>
<dbReference type="GO" id="GO:0005524">
    <property type="term" value="F:ATP binding"/>
    <property type="evidence" value="ECO:0007669"/>
    <property type="project" value="UniProtKB-KW"/>
</dbReference>
<dbReference type="InterPro" id="IPR003439">
    <property type="entry name" value="ABC_transporter-like_ATP-bd"/>
</dbReference>
<dbReference type="GO" id="GO:0045275">
    <property type="term" value="C:respiratory chain complex III"/>
    <property type="evidence" value="ECO:0007669"/>
    <property type="project" value="UniProtKB-ARBA"/>
</dbReference>
<dbReference type="SMART" id="SM00382">
    <property type="entry name" value="AAA"/>
    <property type="match status" value="1"/>
</dbReference>
<dbReference type="EMBL" id="JAEMGP010000024">
    <property type="protein sequence ID" value="KAG5195119.1"/>
    <property type="molecule type" value="Genomic_DNA"/>
</dbReference>
<dbReference type="Gene3D" id="3.30.830.10">
    <property type="entry name" value="Metalloenzyme, LuxS/M16 peptidase-like"/>
    <property type="match status" value="2"/>
</dbReference>
<evidence type="ECO:0000256" key="18">
    <source>
        <dbReference type="ARBA" id="ARBA00041778"/>
    </source>
</evidence>
<dbReference type="PROSITE" id="PS50893">
    <property type="entry name" value="ABC_TRANSPORTER_2"/>
    <property type="match status" value="1"/>
</dbReference>
<dbReference type="InterPro" id="IPR013525">
    <property type="entry name" value="ABC2_TM"/>
</dbReference>
<protein>
    <recommendedName>
        <fullName evidence="16">Cytochrome b-c1 complex subunit 2, mitochondrial</fullName>
    </recommendedName>
    <alternativeName>
        <fullName evidence="18">Complex III subunit 2</fullName>
    </alternativeName>
    <alternativeName>
        <fullName evidence="17">Core protein II</fullName>
    </alternativeName>
    <alternativeName>
        <fullName evidence="19">Ubiquinol-cytochrome-c reductase complex core protein 2</fullName>
    </alternativeName>
</protein>
<dbReference type="Pfam" id="PF23321">
    <property type="entry name" value="R1_ABCA1"/>
    <property type="match status" value="1"/>
</dbReference>
<evidence type="ECO:0000256" key="7">
    <source>
        <dbReference type="ARBA" id="ARBA00022792"/>
    </source>
</evidence>
<evidence type="ECO:0000256" key="6">
    <source>
        <dbReference type="ARBA" id="ARBA00022741"/>
    </source>
</evidence>
<keyword evidence="4" id="KW-0679">Respiratory chain</keyword>